<dbReference type="GO" id="GO:0003723">
    <property type="term" value="F:RNA binding"/>
    <property type="evidence" value="ECO:0007669"/>
    <property type="project" value="TreeGrafter"/>
</dbReference>
<feature type="non-terminal residue" evidence="2">
    <location>
        <position position="128"/>
    </location>
</feature>
<sequence length="128" mass="14518">TRQLDLGSNNISNIYEFRNLNLNNLEQLSLASNQLKSVEELAHLKQLNHLSHLFLKDNPIVSLNNRRNGSQNDLISAIRLKLPQLKRIDDAELPAQIGFAIDIESVNLPKSVAHCVPQDMQAFFSKIY</sequence>
<organism evidence="2 3">
    <name type="scientific">Adineta steineri</name>
    <dbReference type="NCBI Taxonomy" id="433720"/>
    <lineage>
        <taxon>Eukaryota</taxon>
        <taxon>Metazoa</taxon>
        <taxon>Spiralia</taxon>
        <taxon>Gnathifera</taxon>
        <taxon>Rotifera</taxon>
        <taxon>Eurotatoria</taxon>
        <taxon>Bdelloidea</taxon>
        <taxon>Adinetida</taxon>
        <taxon>Adinetidae</taxon>
        <taxon>Adineta</taxon>
    </lineage>
</organism>
<dbReference type="InterPro" id="IPR030217">
    <property type="entry name" value="NXF_fam"/>
</dbReference>
<dbReference type="PROSITE" id="PS51450">
    <property type="entry name" value="LRR"/>
    <property type="match status" value="1"/>
</dbReference>
<protein>
    <recommendedName>
        <fullName evidence="1">NXF1/2/3/5-like leucine-rich repeat domain-containing protein</fullName>
    </recommendedName>
</protein>
<evidence type="ECO:0000313" key="2">
    <source>
        <dbReference type="EMBL" id="CAF4306712.1"/>
    </source>
</evidence>
<dbReference type="Proteomes" id="UP000663868">
    <property type="component" value="Unassembled WGS sequence"/>
</dbReference>
<dbReference type="GO" id="GO:0005634">
    <property type="term" value="C:nucleus"/>
    <property type="evidence" value="ECO:0007669"/>
    <property type="project" value="TreeGrafter"/>
</dbReference>
<reference evidence="2" key="1">
    <citation type="submission" date="2021-02" db="EMBL/GenBank/DDBJ databases">
        <authorList>
            <person name="Nowell W R."/>
        </authorList>
    </citation>
    <scope>NUCLEOTIDE SEQUENCE</scope>
</reference>
<dbReference type="Pfam" id="PF24048">
    <property type="entry name" value="LRR_NXF1-5"/>
    <property type="match status" value="1"/>
</dbReference>
<dbReference type="EMBL" id="CAJOBB010014610">
    <property type="protein sequence ID" value="CAF4306712.1"/>
    <property type="molecule type" value="Genomic_DNA"/>
</dbReference>
<dbReference type="InterPro" id="IPR032675">
    <property type="entry name" value="LRR_dom_sf"/>
</dbReference>
<proteinExistence type="predicted"/>
<dbReference type="Gene3D" id="3.80.10.10">
    <property type="entry name" value="Ribonuclease Inhibitor"/>
    <property type="match status" value="1"/>
</dbReference>
<dbReference type="SMART" id="SM00365">
    <property type="entry name" value="LRR_SD22"/>
    <property type="match status" value="2"/>
</dbReference>
<dbReference type="InterPro" id="IPR001611">
    <property type="entry name" value="Leu-rich_rpt"/>
</dbReference>
<name>A0A820IGS5_9BILA</name>
<dbReference type="PANTHER" id="PTHR10662">
    <property type="entry name" value="NUCLEAR RNA EXPORT FACTOR"/>
    <property type="match status" value="1"/>
</dbReference>
<gene>
    <name evidence="2" type="ORF">KXQ929_LOCUS45837</name>
</gene>
<dbReference type="GO" id="GO:0016973">
    <property type="term" value="P:poly(A)+ mRNA export from nucleus"/>
    <property type="evidence" value="ECO:0007669"/>
    <property type="project" value="TreeGrafter"/>
</dbReference>
<dbReference type="SUPFAM" id="SSF52058">
    <property type="entry name" value="L domain-like"/>
    <property type="match status" value="1"/>
</dbReference>
<evidence type="ECO:0000259" key="1">
    <source>
        <dbReference type="Pfam" id="PF24048"/>
    </source>
</evidence>
<feature type="domain" description="NXF1/2/3/5-like leucine-rich repeat" evidence="1">
    <location>
        <begin position="3"/>
        <end position="90"/>
    </location>
</feature>
<evidence type="ECO:0000313" key="3">
    <source>
        <dbReference type="Proteomes" id="UP000663868"/>
    </source>
</evidence>
<comment type="caution">
    <text evidence="2">The sequence shown here is derived from an EMBL/GenBank/DDBJ whole genome shotgun (WGS) entry which is preliminary data.</text>
</comment>
<accession>A0A820IGS5</accession>
<dbReference type="AlphaFoldDB" id="A0A820IGS5"/>
<dbReference type="PANTHER" id="PTHR10662:SF22">
    <property type="entry name" value="NUCLEAR RNA EXPORT FACTOR 1"/>
    <property type="match status" value="1"/>
</dbReference>
<dbReference type="InterPro" id="IPR057125">
    <property type="entry name" value="NXF1/2/3/5-like_LRR"/>
</dbReference>